<keyword evidence="2" id="KW-1185">Reference proteome</keyword>
<proteinExistence type="predicted"/>
<dbReference type="EMBL" id="JAPDGR010000939">
    <property type="protein sequence ID" value="KAJ2986489.1"/>
    <property type="molecule type" value="Genomic_DNA"/>
</dbReference>
<accession>A0ACC1P3R3</accession>
<reference evidence="1" key="1">
    <citation type="submission" date="2022-10" db="EMBL/GenBank/DDBJ databases">
        <title>Genome Sequence of Xylaria curta.</title>
        <authorList>
            <person name="Buettner E."/>
        </authorList>
    </citation>
    <scope>NUCLEOTIDE SEQUENCE</scope>
    <source>
        <strain evidence="1">Babe10</strain>
    </source>
</reference>
<organism evidence="1 2">
    <name type="scientific">Xylaria curta</name>
    <dbReference type="NCBI Taxonomy" id="42375"/>
    <lineage>
        <taxon>Eukaryota</taxon>
        <taxon>Fungi</taxon>
        <taxon>Dikarya</taxon>
        <taxon>Ascomycota</taxon>
        <taxon>Pezizomycotina</taxon>
        <taxon>Sordariomycetes</taxon>
        <taxon>Xylariomycetidae</taxon>
        <taxon>Xylariales</taxon>
        <taxon>Xylariaceae</taxon>
        <taxon>Xylaria</taxon>
    </lineage>
</organism>
<evidence type="ECO:0000313" key="1">
    <source>
        <dbReference type="EMBL" id="KAJ2986489.1"/>
    </source>
</evidence>
<dbReference type="Proteomes" id="UP001143856">
    <property type="component" value="Unassembled WGS sequence"/>
</dbReference>
<evidence type="ECO:0000313" key="2">
    <source>
        <dbReference type="Proteomes" id="UP001143856"/>
    </source>
</evidence>
<comment type="caution">
    <text evidence="1">The sequence shown here is derived from an EMBL/GenBank/DDBJ whole genome shotgun (WGS) entry which is preliminary data.</text>
</comment>
<sequence length="160" mass="17454">MVSSVDGREPEPSPMSASSTEVPSKASDPYGHERNLDGNFDSHENWPPTTPTSARTSNGFDTDLESAKPPRISQQATRPMCGNQLVSDNRVWPGQAYWKKKALAAERKNRSCQCLARLDKRTRIILQIVTVLFVVGVAVGVGFGISISLGARTWPQDGRG</sequence>
<name>A0ACC1P3R3_9PEZI</name>
<gene>
    <name evidence="1" type="ORF">NUW58_g5004</name>
</gene>
<protein>
    <submittedName>
        <fullName evidence="1">Uncharacterized protein</fullName>
    </submittedName>
</protein>